<dbReference type="Proteomes" id="UP000515806">
    <property type="component" value="Chromosome"/>
</dbReference>
<keyword evidence="1" id="KW-1133">Transmembrane helix</keyword>
<sequence>MQDEIFLGLNKDQLLAAIAIVLTIIGAIWYLITLLNKRKLTGSKLTIQLKQLNFWSAPKHLVQPEFDDEGFVIRDLSIVRHYITYRLDLIITNNSEYTAYFPKLYFKDSINPFVELQSLDEHEPILSGASKTLTAVLAENSDTLPTERKRGNEEPIAMKDLQILIECQNSYGAKFYSMFVGATKKNTFHKFKPKFK</sequence>
<dbReference type="RefSeq" id="WP_187593471.1">
    <property type="nucleotide sequence ID" value="NZ_CP060723.1"/>
</dbReference>
<protein>
    <submittedName>
        <fullName evidence="2">Uncharacterized protein</fullName>
    </submittedName>
</protein>
<gene>
    <name evidence="2" type="ORF">H9L23_02260</name>
</gene>
<keyword evidence="1" id="KW-0812">Transmembrane</keyword>
<feature type="transmembrane region" description="Helical" evidence="1">
    <location>
        <begin position="14"/>
        <end position="35"/>
    </location>
</feature>
<dbReference type="EMBL" id="CP060723">
    <property type="protein sequence ID" value="QNN42951.1"/>
    <property type="molecule type" value="Genomic_DNA"/>
</dbReference>
<reference evidence="2 3" key="1">
    <citation type="submission" date="2020-08" db="EMBL/GenBank/DDBJ databases">
        <title>Genome sequence of Pedobacter roseus KACC 11594T.</title>
        <authorList>
            <person name="Hyun D.-W."/>
            <person name="Bae J.-W."/>
        </authorList>
    </citation>
    <scope>NUCLEOTIDE SEQUENCE [LARGE SCALE GENOMIC DNA]</scope>
    <source>
        <strain evidence="2 3">KACC 11594</strain>
    </source>
</reference>
<organism evidence="2 3">
    <name type="scientific">Pedobacter roseus</name>
    <dbReference type="NCBI Taxonomy" id="336820"/>
    <lineage>
        <taxon>Bacteria</taxon>
        <taxon>Pseudomonadati</taxon>
        <taxon>Bacteroidota</taxon>
        <taxon>Sphingobacteriia</taxon>
        <taxon>Sphingobacteriales</taxon>
        <taxon>Sphingobacteriaceae</taxon>
        <taxon>Pedobacter</taxon>
    </lineage>
</organism>
<keyword evidence="1" id="KW-0472">Membrane</keyword>
<evidence type="ECO:0000256" key="1">
    <source>
        <dbReference type="SAM" id="Phobius"/>
    </source>
</evidence>
<name>A0A7G9QHX6_9SPHI</name>
<dbReference type="AlphaFoldDB" id="A0A7G9QHX6"/>
<proteinExistence type="predicted"/>
<dbReference type="KEGG" id="proe:H9L23_02260"/>
<keyword evidence="3" id="KW-1185">Reference proteome</keyword>
<evidence type="ECO:0000313" key="3">
    <source>
        <dbReference type="Proteomes" id="UP000515806"/>
    </source>
</evidence>
<accession>A0A7G9QHX6</accession>
<evidence type="ECO:0000313" key="2">
    <source>
        <dbReference type="EMBL" id="QNN42951.1"/>
    </source>
</evidence>